<reference evidence="3" key="1">
    <citation type="journal article" date="2019" name="Int. J. Syst. Evol. Microbiol.">
        <title>The Global Catalogue of Microorganisms (GCM) 10K type strain sequencing project: providing services to taxonomists for standard genome sequencing and annotation.</title>
        <authorList>
            <consortium name="The Broad Institute Genomics Platform"/>
            <consortium name="The Broad Institute Genome Sequencing Center for Infectious Disease"/>
            <person name="Wu L."/>
            <person name="Ma J."/>
        </authorList>
    </citation>
    <scope>NUCLEOTIDE SEQUENCE [LARGE SCALE GENOMIC DNA]</scope>
    <source>
        <strain evidence="3">CCUG 42001</strain>
    </source>
</reference>
<sequence length="107" mass="12337">MKIKSTESEVEKNPPAASYDPVQKNPFGESWINQGSIEDSDVQRYMLRMAKEKSGITADRVEWLSFAISIDKMGLRHKSIYSDILKKWKAHDFSTLSNDRNTLEKLE</sequence>
<dbReference type="EMBL" id="JBHSTQ010000026">
    <property type="protein sequence ID" value="MFC6387707.1"/>
    <property type="molecule type" value="Genomic_DNA"/>
</dbReference>
<feature type="region of interest" description="Disordered" evidence="1">
    <location>
        <begin position="1"/>
        <end position="33"/>
    </location>
</feature>
<proteinExistence type="predicted"/>
<gene>
    <name evidence="2" type="ORF">ACFP7A_14155</name>
</gene>
<keyword evidence="3" id="KW-1185">Reference proteome</keyword>
<dbReference type="RefSeq" id="WP_253077478.1">
    <property type="nucleotide sequence ID" value="NZ_JAMXWN010000027.1"/>
</dbReference>
<dbReference type="Pfam" id="PF19754">
    <property type="entry name" value="DUF6241"/>
    <property type="match status" value="1"/>
</dbReference>
<evidence type="ECO:0000256" key="1">
    <source>
        <dbReference type="SAM" id="MobiDB-lite"/>
    </source>
</evidence>
<evidence type="ECO:0000313" key="2">
    <source>
        <dbReference type="EMBL" id="MFC6387707.1"/>
    </source>
</evidence>
<name>A0ABW1WJZ3_9BACL</name>
<comment type="caution">
    <text evidence="2">The sequence shown here is derived from an EMBL/GenBank/DDBJ whole genome shotgun (WGS) entry which is preliminary data.</text>
</comment>
<protein>
    <submittedName>
        <fullName evidence="2">DUF6241 domain-containing protein</fullName>
    </submittedName>
</protein>
<feature type="compositionally biased region" description="Basic and acidic residues" evidence="1">
    <location>
        <begin position="1"/>
        <end position="12"/>
    </location>
</feature>
<dbReference type="InterPro" id="IPR046208">
    <property type="entry name" value="DUF6241"/>
</dbReference>
<dbReference type="Proteomes" id="UP001596267">
    <property type="component" value="Unassembled WGS sequence"/>
</dbReference>
<accession>A0ABW1WJZ3</accession>
<organism evidence="2 3">
    <name type="scientific">Sporolactobacillus kofuensis</name>
    <dbReference type="NCBI Taxonomy" id="269672"/>
    <lineage>
        <taxon>Bacteria</taxon>
        <taxon>Bacillati</taxon>
        <taxon>Bacillota</taxon>
        <taxon>Bacilli</taxon>
        <taxon>Bacillales</taxon>
        <taxon>Sporolactobacillaceae</taxon>
        <taxon>Sporolactobacillus</taxon>
    </lineage>
</organism>
<evidence type="ECO:0000313" key="3">
    <source>
        <dbReference type="Proteomes" id="UP001596267"/>
    </source>
</evidence>